<dbReference type="RefSeq" id="WP_336808274.1">
    <property type="nucleotide sequence ID" value="NZ_JBBBNY010000010.1"/>
</dbReference>
<comment type="subcellular location">
    <subcellularLocation>
        <location evidence="1">Membrane</location>
    </subcellularLocation>
</comment>
<dbReference type="InterPro" id="IPR036291">
    <property type="entry name" value="NAD(P)-bd_dom_sf"/>
</dbReference>
<dbReference type="Gene3D" id="3.40.50.720">
    <property type="entry name" value="NAD(P)-binding Rossmann-like Domain"/>
    <property type="match status" value="1"/>
</dbReference>
<evidence type="ECO:0000313" key="4">
    <source>
        <dbReference type="Proteomes" id="UP001381174"/>
    </source>
</evidence>
<protein>
    <submittedName>
        <fullName evidence="3">NAD-dependent epimerase/dehydratase family protein</fullName>
    </submittedName>
</protein>
<gene>
    <name evidence="3" type="ORF">WAT24_12780</name>
</gene>
<organism evidence="3 4">
    <name type="scientific">Fulvimonas yonginensis</name>
    <dbReference type="NCBI Taxonomy" id="1495200"/>
    <lineage>
        <taxon>Bacteria</taxon>
        <taxon>Pseudomonadati</taxon>
        <taxon>Pseudomonadota</taxon>
        <taxon>Gammaproteobacteria</taxon>
        <taxon>Lysobacterales</taxon>
        <taxon>Rhodanobacteraceae</taxon>
        <taxon>Fulvimonas</taxon>
    </lineage>
</organism>
<dbReference type="PANTHER" id="PTHR14097">
    <property type="entry name" value="OXIDOREDUCTASE HTATIP2"/>
    <property type="match status" value="1"/>
</dbReference>
<dbReference type="SUPFAM" id="SSF51735">
    <property type="entry name" value="NAD(P)-binding Rossmann-fold domains"/>
    <property type="match status" value="1"/>
</dbReference>
<evidence type="ECO:0000313" key="3">
    <source>
        <dbReference type="EMBL" id="MEI7037636.1"/>
    </source>
</evidence>
<reference evidence="3 4" key="1">
    <citation type="journal article" date="2014" name="Int. J. Syst. Evol. Microbiol.">
        <title>Fulvimonas yonginensis sp. nov., isolated from greenhouse soil, and emended description of the genus Fulvimonas.</title>
        <authorList>
            <person name="Ahn J.H."/>
            <person name="Kim S.J."/>
            <person name="Weon H.Y."/>
            <person name="Hong S.B."/>
            <person name="Seok S.J."/>
            <person name="Kwon S.W."/>
        </authorList>
    </citation>
    <scope>NUCLEOTIDE SEQUENCE [LARGE SCALE GENOMIC DNA]</scope>
    <source>
        <strain evidence="3 4">KACC 16952</strain>
    </source>
</reference>
<dbReference type="PANTHER" id="PTHR14097:SF8">
    <property type="entry name" value="NAD(P)-BINDING DOMAIN-CONTAINING PROTEIN"/>
    <property type="match status" value="1"/>
</dbReference>
<dbReference type="Pfam" id="PF01370">
    <property type="entry name" value="Epimerase"/>
    <property type="match status" value="1"/>
</dbReference>
<evidence type="ECO:0000259" key="2">
    <source>
        <dbReference type="Pfam" id="PF01370"/>
    </source>
</evidence>
<comment type="caution">
    <text evidence="3">The sequence shown here is derived from an EMBL/GenBank/DDBJ whole genome shotgun (WGS) entry which is preliminary data.</text>
</comment>
<accession>A0ABU8JEN4</accession>
<dbReference type="Proteomes" id="UP001381174">
    <property type="component" value="Unassembled WGS sequence"/>
</dbReference>
<proteinExistence type="predicted"/>
<sequence>MRILVTGATGLVGQGVLRECLQAPDLERVAALGRHPTGVRDPRLDELLCPDFADLGPVRERLAPFDACFYCAGAPPLGTPEPTYRHVTLTLTLNVAGAFAQGNPGGRFLYVSGAHADPRSRVMALRVKGETERALAALPITTIMLRPGGIQPVDGVHSPHHGLDLLYRLGAPALTLAVRLMPRYTTTTARVGRAMLALAREPAPPAVVENATINRLGG</sequence>
<dbReference type="InterPro" id="IPR001509">
    <property type="entry name" value="Epimerase_deHydtase"/>
</dbReference>
<keyword evidence="4" id="KW-1185">Reference proteome</keyword>
<name>A0ABU8JEN4_9GAMM</name>
<dbReference type="EMBL" id="JBBBNY010000010">
    <property type="protein sequence ID" value="MEI7037636.1"/>
    <property type="molecule type" value="Genomic_DNA"/>
</dbReference>
<feature type="domain" description="NAD-dependent epimerase/dehydratase" evidence="2">
    <location>
        <begin position="3"/>
        <end position="115"/>
    </location>
</feature>
<evidence type="ECO:0000256" key="1">
    <source>
        <dbReference type="ARBA" id="ARBA00004370"/>
    </source>
</evidence>